<dbReference type="EMBL" id="KL363190">
    <property type="protein sequence ID" value="KFD57128.1"/>
    <property type="molecule type" value="Genomic_DNA"/>
</dbReference>
<protein>
    <submittedName>
        <fullName evidence="3">Uncharacterized protein</fullName>
    </submittedName>
</protein>
<keyword evidence="4" id="KW-1185">Reference proteome</keyword>
<gene>
    <name evidence="2" type="ORF">M513_02013</name>
    <name evidence="3" type="ORF">M514_02013</name>
</gene>
<feature type="compositionally biased region" description="Basic and acidic residues" evidence="1">
    <location>
        <begin position="1"/>
        <end position="16"/>
    </location>
</feature>
<evidence type="ECO:0000256" key="1">
    <source>
        <dbReference type="SAM" id="MobiDB-lite"/>
    </source>
</evidence>
<name>A0A085NJK1_9BILA</name>
<sequence length="61" mass="7045">MDDSQKLKKLDIEKSSNRQRKRKLQSNDSLMMARDCSESNVLPSQQDFPASIRTKTNSRSD</sequence>
<dbReference type="Proteomes" id="UP000030764">
    <property type="component" value="Unassembled WGS sequence"/>
</dbReference>
<feature type="compositionally biased region" description="Polar residues" evidence="1">
    <location>
        <begin position="38"/>
        <end position="61"/>
    </location>
</feature>
<dbReference type="EMBL" id="KL367494">
    <property type="protein sequence ID" value="KFD69647.1"/>
    <property type="molecule type" value="Genomic_DNA"/>
</dbReference>
<organism evidence="3">
    <name type="scientific">Trichuris suis</name>
    <name type="common">pig whipworm</name>
    <dbReference type="NCBI Taxonomy" id="68888"/>
    <lineage>
        <taxon>Eukaryota</taxon>
        <taxon>Metazoa</taxon>
        <taxon>Ecdysozoa</taxon>
        <taxon>Nematoda</taxon>
        <taxon>Enoplea</taxon>
        <taxon>Dorylaimia</taxon>
        <taxon>Trichinellida</taxon>
        <taxon>Trichuridae</taxon>
        <taxon>Trichuris</taxon>
    </lineage>
</organism>
<feature type="region of interest" description="Disordered" evidence="1">
    <location>
        <begin position="1"/>
        <end position="61"/>
    </location>
</feature>
<evidence type="ECO:0000313" key="2">
    <source>
        <dbReference type="EMBL" id="KFD57128.1"/>
    </source>
</evidence>
<accession>A0A085NJK1</accession>
<proteinExistence type="predicted"/>
<reference evidence="3 4" key="1">
    <citation type="journal article" date="2014" name="Nat. Genet.">
        <title>Genome and transcriptome of the porcine whipworm Trichuris suis.</title>
        <authorList>
            <person name="Jex A.R."/>
            <person name="Nejsum P."/>
            <person name="Schwarz E.M."/>
            <person name="Hu L."/>
            <person name="Young N.D."/>
            <person name="Hall R.S."/>
            <person name="Korhonen P.K."/>
            <person name="Liao S."/>
            <person name="Thamsborg S."/>
            <person name="Xia J."/>
            <person name="Xu P."/>
            <person name="Wang S."/>
            <person name="Scheerlinck J.P."/>
            <person name="Hofmann A."/>
            <person name="Sternberg P.W."/>
            <person name="Wang J."/>
            <person name="Gasser R.B."/>
        </authorList>
    </citation>
    <scope>NUCLEOTIDE SEQUENCE [LARGE SCALE GENOMIC DNA]</scope>
    <source>
        <strain evidence="3">DCEP-RM93F</strain>
        <strain evidence="2">DCEP-RM93M</strain>
    </source>
</reference>
<dbReference type="Proteomes" id="UP000030758">
    <property type="component" value="Unassembled WGS sequence"/>
</dbReference>
<dbReference type="AlphaFoldDB" id="A0A085NJK1"/>
<evidence type="ECO:0000313" key="3">
    <source>
        <dbReference type="EMBL" id="KFD69647.1"/>
    </source>
</evidence>
<evidence type="ECO:0000313" key="4">
    <source>
        <dbReference type="Proteomes" id="UP000030764"/>
    </source>
</evidence>